<organism evidence="1 2">
    <name type="scientific">Tanacetum coccineum</name>
    <dbReference type="NCBI Taxonomy" id="301880"/>
    <lineage>
        <taxon>Eukaryota</taxon>
        <taxon>Viridiplantae</taxon>
        <taxon>Streptophyta</taxon>
        <taxon>Embryophyta</taxon>
        <taxon>Tracheophyta</taxon>
        <taxon>Spermatophyta</taxon>
        <taxon>Magnoliopsida</taxon>
        <taxon>eudicotyledons</taxon>
        <taxon>Gunneridae</taxon>
        <taxon>Pentapetalae</taxon>
        <taxon>asterids</taxon>
        <taxon>campanulids</taxon>
        <taxon>Asterales</taxon>
        <taxon>Asteraceae</taxon>
        <taxon>Asteroideae</taxon>
        <taxon>Anthemideae</taxon>
        <taxon>Anthemidinae</taxon>
        <taxon>Tanacetum</taxon>
    </lineage>
</organism>
<protein>
    <submittedName>
        <fullName evidence="1">Uncharacterized protein</fullName>
    </submittedName>
</protein>
<comment type="caution">
    <text evidence="1">The sequence shown here is derived from an EMBL/GenBank/DDBJ whole genome shotgun (WGS) entry which is preliminary data.</text>
</comment>
<keyword evidence="2" id="KW-1185">Reference proteome</keyword>
<evidence type="ECO:0000313" key="1">
    <source>
        <dbReference type="EMBL" id="GJT48666.1"/>
    </source>
</evidence>
<name>A0ABQ5ECT0_9ASTR</name>
<dbReference type="InterPro" id="IPR012340">
    <property type="entry name" value="NA-bd_OB-fold"/>
</dbReference>
<reference evidence="1" key="2">
    <citation type="submission" date="2022-01" db="EMBL/GenBank/DDBJ databases">
        <authorList>
            <person name="Yamashiro T."/>
            <person name="Shiraishi A."/>
            <person name="Satake H."/>
            <person name="Nakayama K."/>
        </authorList>
    </citation>
    <scope>NUCLEOTIDE SEQUENCE</scope>
</reference>
<dbReference type="Proteomes" id="UP001151760">
    <property type="component" value="Unassembled WGS sequence"/>
</dbReference>
<dbReference type="Gene3D" id="2.40.50.140">
    <property type="entry name" value="Nucleic acid-binding proteins"/>
    <property type="match status" value="1"/>
</dbReference>
<gene>
    <name evidence="1" type="ORF">Tco_0974823</name>
</gene>
<sequence>MSTSAAANQNELMFNELELGWHGCSHDLPDVGRKFFHYKDDFRLLRFAHFMLELDGDTVVRKNLHVALTVSTVNPFQFVEFDSLKPTNNKYLINVVGYVTNIGRTTQQKSGSKTLDFHLANSRRQSVRVDALGDIPRLAR</sequence>
<dbReference type="EMBL" id="BQNB010016173">
    <property type="protein sequence ID" value="GJT48666.1"/>
    <property type="molecule type" value="Genomic_DNA"/>
</dbReference>
<evidence type="ECO:0000313" key="2">
    <source>
        <dbReference type="Proteomes" id="UP001151760"/>
    </source>
</evidence>
<accession>A0ABQ5ECT0</accession>
<reference evidence="1" key="1">
    <citation type="journal article" date="2022" name="Int. J. Mol. Sci.">
        <title>Draft Genome of Tanacetum Coccineum: Genomic Comparison of Closely Related Tanacetum-Family Plants.</title>
        <authorList>
            <person name="Yamashiro T."/>
            <person name="Shiraishi A."/>
            <person name="Nakayama K."/>
            <person name="Satake H."/>
        </authorList>
    </citation>
    <scope>NUCLEOTIDE SEQUENCE</scope>
</reference>
<proteinExistence type="predicted"/>